<comment type="function">
    <text evidence="11">Catalyzes the specific phosphorylation of the 3-hydroxyl group of shikimic acid using ATP as a cosubstrate.</text>
</comment>
<dbReference type="GO" id="GO:0000287">
    <property type="term" value="F:magnesium ion binding"/>
    <property type="evidence" value="ECO:0007669"/>
    <property type="project" value="UniProtKB-UniRule"/>
</dbReference>
<evidence type="ECO:0000256" key="8">
    <source>
        <dbReference type="ARBA" id="ARBA00022840"/>
    </source>
</evidence>
<comment type="caution">
    <text evidence="11">Lacks conserved residue(s) required for the propagation of feature annotation.</text>
</comment>
<dbReference type="Pfam" id="PF01202">
    <property type="entry name" value="SKI"/>
    <property type="match status" value="1"/>
</dbReference>
<evidence type="ECO:0000256" key="3">
    <source>
        <dbReference type="ARBA" id="ARBA00012154"/>
    </source>
</evidence>
<dbReference type="InterPro" id="IPR031322">
    <property type="entry name" value="Shikimate/glucono_kinase"/>
</dbReference>
<name>A0A368BNX5_9GAMM</name>
<comment type="similarity">
    <text evidence="2 11">Belongs to the shikimate kinase family.</text>
</comment>
<dbReference type="GO" id="GO:0005829">
    <property type="term" value="C:cytosol"/>
    <property type="evidence" value="ECO:0007669"/>
    <property type="project" value="TreeGrafter"/>
</dbReference>
<comment type="subunit">
    <text evidence="11">Monomer.</text>
</comment>
<keyword evidence="11" id="KW-0479">Metal-binding</keyword>
<dbReference type="EMBL" id="QOPC01000006">
    <property type="protein sequence ID" value="RCL38951.1"/>
    <property type="molecule type" value="Genomic_DNA"/>
</dbReference>
<comment type="cofactor">
    <cofactor evidence="11">
        <name>Mg(2+)</name>
        <dbReference type="ChEBI" id="CHEBI:18420"/>
    </cofactor>
    <text evidence="11">Binds 1 Mg(2+) ion per subunit.</text>
</comment>
<evidence type="ECO:0000313" key="13">
    <source>
        <dbReference type="Proteomes" id="UP000253032"/>
    </source>
</evidence>
<keyword evidence="9 11" id="KW-0057">Aromatic amino acid biosynthesis</keyword>
<keyword evidence="7 11" id="KW-0418">Kinase</keyword>
<feature type="binding site" evidence="11">
    <location>
        <position position="116"/>
    </location>
    <ligand>
        <name>ATP</name>
        <dbReference type="ChEBI" id="CHEBI:30616"/>
    </ligand>
</feature>
<evidence type="ECO:0000256" key="1">
    <source>
        <dbReference type="ARBA" id="ARBA00004842"/>
    </source>
</evidence>
<dbReference type="SUPFAM" id="SSF52540">
    <property type="entry name" value="P-loop containing nucleoside triphosphate hydrolases"/>
    <property type="match status" value="1"/>
</dbReference>
<evidence type="ECO:0000256" key="5">
    <source>
        <dbReference type="ARBA" id="ARBA00022679"/>
    </source>
</evidence>
<comment type="pathway">
    <text evidence="1 11">Metabolic intermediate biosynthesis; chorismate biosynthesis; chorismate from D-erythrose 4-phosphate and phosphoenolpyruvate: step 5/7.</text>
</comment>
<evidence type="ECO:0000313" key="12">
    <source>
        <dbReference type="EMBL" id="RCL38951.1"/>
    </source>
</evidence>
<dbReference type="InterPro" id="IPR000623">
    <property type="entry name" value="Shikimate_kinase/TSH1"/>
</dbReference>
<dbReference type="PANTHER" id="PTHR21087:SF16">
    <property type="entry name" value="SHIKIMATE KINASE 1, CHLOROPLASTIC"/>
    <property type="match status" value="1"/>
</dbReference>
<keyword evidence="11" id="KW-0460">Magnesium</keyword>
<dbReference type="GO" id="GO:0009423">
    <property type="term" value="P:chorismate biosynthetic process"/>
    <property type="evidence" value="ECO:0007669"/>
    <property type="project" value="UniProtKB-UniRule"/>
</dbReference>
<keyword evidence="5 11" id="KW-0808">Transferase</keyword>
<dbReference type="InterPro" id="IPR023000">
    <property type="entry name" value="Shikimate_kinase_CS"/>
</dbReference>
<organism evidence="12 13">
    <name type="scientific">SAR86 cluster bacterium</name>
    <dbReference type="NCBI Taxonomy" id="2030880"/>
    <lineage>
        <taxon>Bacteria</taxon>
        <taxon>Pseudomonadati</taxon>
        <taxon>Pseudomonadota</taxon>
        <taxon>Gammaproteobacteria</taxon>
        <taxon>SAR86 cluster</taxon>
    </lineage>
</organism>
<accession>A0A368BNX5</accession>
<dbReference type="UniPathway" id="UPA00053">
    <property type="reaction ID" value="UER00088"/>
</dbReference>
<dbReference type="HAMAP" id="MF_00109">
    <property type="entry name" value="Shikimate_kinase"/>
    <property type="match status" value="1"/>
</dbReference>
<dbReference type="PANTHER" id="PTHR21087">
    <property type="entry name" value="SHIKIMATE KINASE"/>
    <property type="match status" value="1"/>
</dbReference>
<protein>
    <recommendedName>
        <fullName evidence="3 11">Shikimate kinase</fullName>
        <shortName evidence="11">SK</shortName>
        <ecNumber evidence="3 11">2.7.1.71</ecNumber>
    </recommendedName>
</protein>
<dbReference type="NCBIfam" id="NF003456">
    <property type="entry name" value="PRK05057.1"/>
    <property type="match status" value="1"/>
</dbReference>
<comment type="subcellular location">
    <subcellularLocation>
        <location evidence="11">Cytoplasm</location>
    </subcellularLocation>
</comment>
<dbReference type="PRINTS" id="PR01100">
    <property type="entry name" value="SHIKIMTKNASE"/>
</dbReference>
<gene>
    <name evidence="11" type="primary">aroK</name>
    <name evidence="12" type="ORF">DBW98_01785</name>
</gene>
<reference evidence="12 13" key="1">
    <citation type="journal article" date="2018" name="Microbiome">
        <title>Fine metagenomic profile of the Mediterranean stratified and mixed water columns revealed by assembly and recruitment.</title>
        <authorList>
            <person name="Haro-Moreno J.M."/>
            <person name="Lopez-Perez M."/>
            <person name="De La Torre J.R."/>
            <person name="Picazo A."/>
            <person name="Camacho A."/>
            <person name="Rodriguez-Valera F."/>
        </authorList>
    </citation>
    <scope>NUCLEOTIDE SEQUENCE [LARGE SCALE GENOMIC DNA]</scope>
    <source>
        <strain evidence="12">MED-G84</strain>
    </source>
</reference>
<evidence type="ECO:0000256" key="7">
    <source>
        <dbReference type="ARBA" id="ARBA00022777"/>
    </source>
</evidence>
<feature type="binding site" evidence="11">
    <location>
        <begin position="10"/>
        <end position="15"/>
    </location>
    <ligand>
        <name>ATP</name>
        <dbReference type="ChEBI" id="CHEBI:30616"/>
    </ligand>
</feature>
<dbReference type="PROSITE" id="PS01128">
    <property type="entry name" value="SHIKIMATE_KINASE"/>
    <property type="match status" value="1"/>
</dbReference>
<dbReference type="GO" id="GO:0004765">
    <property type="term" value="F:shikimate kinase activity"/>
    <property type="evidence" value="ECO:0007669"/>
    <property type="project" value="UniProtKB-UniRule"/>
</dbReference>
<evidence type="ECO:0000256" key="2">
    <source>
        <dbReference type="ARBA" id="ARBA00006997"/>
    </source>
</evidence>
<keyword evidence="8 11" id="KW-0067">ATP-binding</keyword>
<keyword evidence="11" id="KW-0963">Cytoplasm</keyword>
<comment type="caution">
    <text evidence="12">The sequence shown here is derived from an EMBL/GenBank/DDBJ whole genome shotgun (WGS) entry which is preliminary data.</text>
</comment>
<evidence type="ECO:0000256" key="4">
    <source>
        <dbReference type="ARBA" id="ARBA00022605"/>
    </source>
</evidence>
<feature type="binding site" evidence="11">
    <location>
        <position position="135"/>
    </location>
    <ligand>
        <name>substrate</name>
    </ligand>
</feature>
<dbReference type="GO" id="GO:0005524">
    <property type="term" value="F:ATP binding"/>
    <property type="evidence" value="ECO:0007669"/>
    <property type="project" value="UniProtKB-UniRule"/>
</dbReference>
<feature type="binding site" evidence="11">
    <location>
        <position position="56"/>
    </location>
    <ligand>
        <name>substrate</name>
    </ligand>
</feature>
<proteinExistence type="inferred from homology"/>
<comment type="catalytic activity">
    <reaction evidence="10 11">
        <text>shikimate + ATP = 3-phosphoshikimate + ADP + H(+)</text>
        <dbReference type="Rhea" id="RHEA:13121"/>
        <dbReference type="ChEBI" id="CHEBI:15378"/>
        <dbReference type="ChEBI" id="CHEBI:30616"/>
        <dbReference type="ChEBI" id="CHEBI:36208"/>
        <dbReference type="ChEBI" id="CHEBI:145989"/>
        <dbReference type="ChEBI" id="CHEBI:456216"/>
        <dbReference type="EC" id="2.7.1.71"/>
    </reaction>
</comment>
<keyword evidence="6 11" id="KW-0547">Nucleotide-binding</keyword>
<dbReference type="InterPro" id="IPR027417">
    <property type="entry name" value="P-loop_NTPase"/>
</dbReference>
<evidence type="ECO:0000256" key="6">
    <source>
        <dbReference type="ARBA" id="ARBA00022741"/>
    </source>
</evidence>
<dbReference type="AlphaFoldDB" id="A0A368BNX5"/>
<feature type="binding site" evidence="11">
    <location>
        <position position="32"/>
    </location>
    <ligand>
        <name>substrate</name>
    </ligand>
</feature>
<feature type="binding site" evidence="11">
    <location>
        <position position="14"/>
    </location>
    <ligand>
        <name>Mg(2+)</name>
        <dbReference type="ChEBI" id="CHEBI:18420"/>
    </ligand>
</feature>
<dbReference type="CDD" id="cd00464">
    <property type="entry name" value="SK"/>
    <property type="match status" value="1"/>
</dbReference>
<dbReference type="Gene3D" id="3.40.50.300">
    <property type="entry name" value="P-loop containing nucleotide triphosphate hydrolases"/>
    <property type="match status" value="1"/>
</dbReference>
<dbReference type="GO" id="GO:0009073">
    <property type="term" value="P:aromatic amino acid family biosynthetic process"/>
    <property type="evidence" value="ECO:0007669"/>
    <property type="project" value="UniProtKB-KW"/>
</dbReference>
<dbReference type="Proteomes" id="UP000253032">
    <property type="component" value="Unassembled WGS sequence"/>
</dbReference>
<sequence length="169" mass="18807">MNIFIVGPMGSGKTTVGKIVANELFLDFHDTDTKIEDATGVTIDWIFDIEGEEGFRKRENATLKEMVALNSIVLATGGGIVIEDENRELLASRGTVFYLHTPLNTQVERTAKDKDRPLLKDQDPEKVLADLQKSRQSLYEEVADHIINTENKSGSEVANEIVKLVKNYG</sequence>
<evidence type="ECO:0000256" key="11">
    <source>
        <dbReference type="HAMAP-Rule" id="MF_00109"/>
    </source>
</evidence>
<evidence type="ECO:0000256" key="10">
    <source>
        <dbReference type="ARBA" id="ARBA00048567"/>
    </source>
</evidence>
<evidence type="ECO:0000256" key="9">
    <source>
        <dbReference type="ARBA" id="ARBA00023141"/>
    </source>
</evidence>
<dbReference type="EC" id="2.7.1.71" evidence="3 11"/>
<keyword evidence="4 11" id="KW-0028">Amino-acid biosynthesis</keyword>
<dbReference type="GO" id="GO:0008652">
    <property type="term" value="P:amino acid biosynthetic process"/>
    <property type="evidence" value="ECO:0007669"/>
    <property type="project" value="UniProtKB-KW"/>
</dbReference>
<feature type="binding site" evidence="11">
    <location>
        <position position="78"/>
    </location>
    <ligand>
        <name>substrate</name>
    </ligand>
</feature>